<dbReference type="Proteomes" id="UP000680714">
    <property type="component" value="Unassembled WGS sequence"/>
</dbReference>
<comment type="caution">
    <text evidence="4">The sequence shown here is derived from an EMBL/GenBank/DDBJ whole genome shotgun (WGS) entry which is preliminary data.</text>
</comment>
<sequence length="636" mass="67304">MSDTWNPSAHHGLYAEVKALLDRNEPVAVMELAEAALVEGREVPVAIYALSAACYRRGLIGNAIQLISDYAATGEVHPDTNEILAILYCRAGLLAKALYYGKEASITPKDGHLICFYGPDFPEFSAALAGIIQKPLMRNGVVALDRGDVKTAIVHLEQHLLIDPSDVEAIDLYAKALMLAGQPNKALGMLRSLVTMAGLKPTLVSRIGACLVSMGQLAQGLANHRTALASAPGSIALWGNVVADLGFLPADRSDVVALTAGWAACVNANAVKSPRAAAALPTGDHFTIAFLCSSPLSALEREMLLILINNLDKSKFSTLGLGCGELEVQHNLPFRNLFDRWRNVSDLDVLTLGALIRGEGVAVLLDMDGLRQPARAGLFLRNCAPVQAAWLGGPVHGAVPGATMHMVSAPQGLPGELVLPGGRYLLDVARFNAGPVPSAQHGMSLAFGADVSMAEMNPDTVALWSRVLMAVPDSMLLLRDRGQFNEQESIATIIDLFGNYGVAQRIDVIRADVPAFCAQVDVILAPSPHFDVLEYGRMVAAGMPVIVKHGGVMAMDLAAALAGTSVCDRMVAADEASYIELARSWAQTPAELVAFRGGARAALAGSVAFNSQAYAKSFGDTLCERLTELQEKAASA</sequence>
<comment type="pathway">
    <text evidence="1">Protein modification; protein glycosylation.</text>
</comment>
<dbReference type="PANTHER" id="PTHR44835:SF1">
    <property type="entry name" value="PROTEIN O-GLCNAC TRANSFERASE"/>
    <property type="match status" value="1"/>
</dbReference>
<dbReference type="Gene3D" id="1.25.40.10">
    <property type="entry name" value="Tetratricopeptide repeat domain"/>
    <property type="match status" value="1"/>
</dbReference>
<evidence type="ECO:0000256" key="3">
    <source>
        <dbReference type="ARBA" id="ARBA00022679"/>
    </source>
</evidence>
<keyword evidence="5" id="KW-1185">Reference proteome</keyword>
<dbReference type="Gene3D" id="3.40.50.2000">
    <property type="entry name" value="Glycogen Phosphorylase B"/>
    <property type="match status" value="1"/>
</dbReference>
<protein>
    <submittedName>
        <fullName evidence="4">Tetratricopeptide repeat protein</fullName>
    </submittedName>
</protein>
<dbReference type="RefSeq" id="WP_211547043.1">
    <property type="nucleotide sequence ID" value="NZ_JAGTUF010000004.1"/>
</dbReference>
<keyword evidence="2" id="KW-0328">Glycosyltransferase</keyword>
<dbReference type="SUPFAM" id="SSF48452">
    <property type="entry name" value="TPR-like"/>
    <property type="match status" value="1"/>
</dbReference>
<accession>A0ABS5IAA2</accession>
<proteinExistence type="predicted"/>
<dbReference type="InterPro" id="IPR051939">
    <property type="entry name" value="Glycosyltr_41/O-GlcNAc_trsf"/>
</dbReference>
<evidence type="ECO:0000313" key="5">
    <source>
        <dbReference type="Proteomes" id="UP000680714"/>
    </source>
</evidence>
<keyword evidence="3" id="KW-0808">Transferase</keyword>
<dbReference type="Gene3D" id="3.40.50.11380">
    <property type="match status" value="1"/>
</dbReference>
<name>A0ABS5IAA2_9PROT</name>
<reference evidence="4 5" key="1">
    <citation type="submission" date="2021-04" db="EMBL/GenBank/DDBJ databases">
        <title>Magnetospirillum sulfuroxidans sp. nov., a facultative chemolithoautotrophic sulfur-oxidizing alphaproteobacterium isolated from freshwater sediment and proposals for Paramagetospirillum gen. nov., and Magnetospirillaceae fam. nov.</title>
        <authorList>
            <person name="Koziaeva V."/>
            <person name="Geelhoed J.S."/>
            <person name="Sorokin D.Y."/>
            <person name="Grouzdev D.S."/>
        </authorList>
    </citation>
    <scope>NUCLEOTIDE SEQUENCE [LARGE SCALE GENOMIC DNA]</scope>
    <source>
        <strain evidence="4 5">J10</strain>
    </source>
</reference>
<gene>
    <name evidence="4" type="ORF">KEC16_06460</name>
</gene>
<evidence type="ECO:0000313" key="4">
    <source>
        <dbReference type="EMBL" id="MBR9971349.1"/>
    </source>
</evidence>
<evidence type="ECO:0000256" key="1">
    <source>
        <dbReference type="ARBA" id="ARBA00004922"/>
    </source>
</evidence>
<dbReference type="EMBL" id="JAGTUF010000004">
    <property type="protein sequence ID" value="MBR9971349.1"/>
    <property type="molecule type" value="Genomic_DNA"/>
</dbReference>
<evidence type="ECO:0000256" key="2">
    <source>
        <dbReference type="ARBA" id="ARBA00022676"/>
    </source>
</evidence>
<organism evidence="4 5">
    <name type="scientific">Magnetospirillum sulfuroxidans</name>
    <dbReference type="NCBI Taxonomy" id="611300"/>
    <lineage>
        <taxon>Bacteria</taxon>
        <taxon>Pseudomonadati</taxon>
        <taxon>Pseudomonadota</taxon>
        <taxon>Alphaproteobacteria</taxon>
        <taxon>Rhodospirillales</taxon>
        <taxon>Rhodospirillaceae</taxon>
        <taxon>Magnetospirillum</taxon>
    </lineage>
</organism>
<dbReference type="PANTHER" id="PTHR44835">
    <property type="entry name" value="UDP-N-ACETYLGLUCOSAMINE--PEPTIDE N-ACETYLGLUCOSAMINYLTRANSFERASE SPINDLY-RELATED"/>
    <property type="match status" value="1"/>
</dbReference>
<dbReference type="InterPro" id="IPR011990">
    <property type="entry name" value="TPR-like_helical_dom_sf"/>
</dbReference>